<sequence length="83" mass="9478">MRIACTVIFKIHIKWFIWDCKIGALYLAYAIILVQCLCDSRQVGSFGNSCACYYSSLLINHIQVNRTELQYRAQPLPAAQSCM</sequence>
<gene>
    <name evidence="1" type="ORF">GDO78_022278</name>
</gene>
<proteinExistence type="predicted"/>
<dbReference type="EMBL" id="WNTK01078141">
    <property type="protein sequence ID" value="KAG9460372.1"/>
    <property type="molecule type" value="Genomic_DNA"/>
</dbReference>
<accession>A0A8J6C1T8</accession>
<reference evidence="1" key="1">
    <citation type="thesis" date="2020" institute="ProQuest LLC" country="789 East Eisenhower Parkway, Ann Arbor, MI, USA">
        <title>Comparative Genomics and Chromosome Evolution.</title>
        <authorList>
            <person name="Mudd A.B."/>
        </authorList>
    </citation>
    <scope>NUCLEOTIDE SEQUENCE</scope>
    <source>
        <strain evidence="1">HN-11 Male</strain>
        <tissue evidence="1">Kidney and liver</tissue>
    </source>
</reference>
<dbReference type="AlphaFoldDB" id="A0A8J6C1T8"/>
<dbReference type="Proteomes" id="UP000770717">
    <property type="component" value="Unassembled WGS sequence"/>
</dbReference>
<comment type="caution">
    <text evidence="1">The sequence shown here is derived from an EMBL/GenBank/DDBJ whole genome shotgun (WGS) entry which is preliminary data.</text>
</comment>
<evidence type="ECO:0000313" key="1">
    <source>
        <dbReference type="EMBL" id="KAG9460372.1"/>
    </source>
</evidence>
<keyword evidence="2" id="KW-1185">Reference proteome</keyword>
<protein>
    <submittedName>
        <fullName evidence="1">Uncharacterized protein</fullName>
    </submittedName>
</protein>
<evidence type="ECO:0000313" key="2">
    <source>
        <dbReference type="Proteomes" id="UP000770717"/>
    </source>
</evidence>
<name>A0A8J6C1T8_ELECQ</name>
<organism evidence="1 2">
    <name type="scientific">Eleutherodactylus coqui</name>
    <name type="common">Puerto Rican coqui</name>
    <dbReference type="NCBI Taxonomy" id="57060"/>
    <lineage>
        <taxon>Eukaryota</taxon>
        <taxon>Metazoa</taxon>
        <taxon>Chordata</taxon>
        <taxon>Craniata</taxon>
        <taxon>Vertebrata</taxon>
        <taxon>Euteleostomi</taxon>
        <taxon>Amphibia</taxon>
        <taxon>Batrachia</taxon>
        <taxon>Anura</taxon>
        <taxon>Neobatrachia</taxon>
        <taxon>Hyloidea</taxon>
        <taxon>Eleutherodactylidae</taxon>
        <taxon>Eleutherodactylinae</taxon>
        <taxon>Eleutherodactylus</taxon>
        <taxon>Eleutherodactylus</taxon>
    </lineage>
</organism>